<accession>A0A5B9VUG8</accession>
<dbReference type="Pfam" id="PF00596">
    <property type="entry name" value="Aldolase_II"/>
    <property type="match status" value="1"/>
</dbReference>
<reference evidence="3 4" key="1">
    <citation type="submission" date="2019-08" db="EMBL/GenBank/DDBJ databases">
        <title>Deep-cultivation of Planctomycetes and their phenomic and genomic characterization uncovers novel biology.</title>
        <authorList>
            <person name="Wiegand S."/>
            <person name="Jogler M."/>
            <person name="Boedeker C."/>
            <person name="Pinto D."/>
            <person name="Vollmers J."/>
            <person name="Rivas-Marin E."/>
            <person name="Kohn T."/>
            <person name="Peeters S.H."/>
            <person name="Heuer A."/>
            <person name="Rast P."/>
            <person name="Oberbeckmann S."/>
            <person name="Bunk B."/>
            <person name="Jeske O."/>
            <person name="Meyerdierks A."/>
            <person name="Storesund J.E."/>
            <person name="Kallscheuer N."/>
            <person name="Luecker S."/>
            <person name="Lage O.M."/>
            <person name="Pohl T."/>
            <person name="Merkel B.J."/>
            <person name="Hornburger P."/>
            <person name="Mueller R.-W."/>
            <person name="Bruemmer F."/>
            <person name="Labrenz M."/>
            <person name="Spormann A.M."/>
            <person name="Op den Camp H."/>
            <person name="Overmann J."/>
            <person name="Amann R."/>
            <person name="Jetten M.S.M."/>
            <person name="Mascher T."/>
            <person name="Medema M.H."/>
            <person name="Devos D.P."/>
            <person name="Kaster A.-K."/>
            <person name="Ovreas L."/>
            <person name="Rohde M."/>
            <person name="Galperin M.Y."/>
            <person name="Jogler C."/>
        </authorList>
    </citation>
    <scope>NUCLEOTIDE SEQUENCE [LARGE SCALE GENOMIC DNA]</scope>
    <source>
        <strain evidence="3 4">OJF2</strain>
    </source>
</reference>
<keyword evidence="4" id="KW-1185">Reference proteome</keyword>
<dbReference type="InterPro" id="IPR036409">
    <property type="entry name" value="Aldolase_II/adducin_N_sf"/>
</dbReference>
<proteinExistence type="inferred from homology"/>
<dbReference type="KEGG" id="agv:OJF2_01990"/>
<evidence type="ECO:0000259" key="2">
    <source>
        <dbReference type="SMART" id="SM01007"/>
    </source>
</evidence>
<evidence type="ECO:0000256" key="1">
    <source>
        <dbReference type="ARBA" id="ARBA00037961"/>
    </source>
</evidence>
<name>A0A5B9VUG8_9BACT</name>
<feature type="domain" description="Class II aldolase/adducin N-terminal" evidence="2">
    <location>
        <begin position="23"/>
        <end position="204"/>
    </location>
</feature>
<organism evidence="3 4">
    <name type="scientific">Aquisphaera giovannonii</name>
    <dbReference type="NCBI Taxonomy" id="406548"/>
    <lineage>
        <taxon>Bacteria</taxon>
        <taxon>Pseudomonadati</taxon>
        <taxon>Planctomycetota</taxon>
        <taxon>Planctomycetia</taxon>
        <taxon>Isosphaerales</taxon>
        <taxon>Isosphaeraceae</taxon>
        <taxon>Aquisphaera</taxon>
    </lineage>
</organism>
<dbReference type="EMBL" id="CP042997">
    <property type="protein sequence ID" value="QEH31734.1"/>
    <property type="molecule type" value="Genomic_DNA"/>
</dbReference>
<dbReference type="PANTHER" id="PTHR10672">
    <property type="entry name" value="ADDUCIN"/>
    <property type="match status" value="1"/>
</dbReference>
<protein>
    <submittedName>
        <fullName evidence="3">Decarboxylase NovR</fullName>
        <ecNumber evidence="3">4.1.-.-</ecNumber>
    </submittedName>
</protein>
<dbReference type="PANTHER" id="PTHR10672:SF3">
    <property type="entry name" value="PROTEIN HU-LI TAI SHAO"/>
    <property type="match status" value="1"/>
</dbReference>
<dbReference type="GO" id="GO:0051015">
    <property type="term" value="F:actin filament binding"/>
    <property type="evidence" value="ECO:0007669"/>
    <property type="project" value="TreeGrafter"/>
</dbReference>
<gene>
    <name evidence="3" type="primary">novR</name>
    <name evidence="3" type="ORF">OJF2_01990</name>
</gene>
<dbReference type="InterPro" id="IPR051017">
    <property type="entry name" value="Aldolase-II_Adducin_sf"/>
</dbReference>
<keyword evidence="3" id="KW-0456">Lyase</keyword>
<evidence type="ECO:0000313" key="4">
    <source>
        <dbReference type="Proteomes" id="UP000324233"/>
    </source>
</evidence>
<evidence type="ECO:0000313" key="3">
    <source>
        <dbReference type="EMBL" id="QEH31734.1"/>
    </source>
</evidence>
<dbReference type="NCBIfam" id="NF005451">
    <property type="entry name" value="PRK07044.1"/>
    <property type="match status" value="1"/>
</dbReference>
<dbReference type="EC" id="4.1.-.-" evidence="3"/>
<dbReference type="SUPFAM" id="SSF53639">
    <property type="entry name" value="AraD/HMP-PK domain-like"/>
    <property type="match status" value="1"/>
</dbReference>
<dbReference type="SMART" id="SM01007">
    <property type="entry name" value="Aldolase_II"/>
    <property type="match status" value="1"/>
</dbReference>
<dbReference type="AlphaFoldDB" id="A0A5B9VUG8"/>
<dbReference type="RefSeq" id="WP_148590431.1">
    <property type="nucleotide sequence ID" value="NZ_CP042997.1"/>
</dbReference>
<dbReference type="GO" id="GO:0005856">
    <property type="term" value="C:cytoskeleton"/>
    <property type="evidence" value="ECO:0007669"/>
    <property type="project" value="TreeGrafter"/>
</dbReference>
<comment type="similarity">
    <text evidence="1">Belongs to the aldolase class II family.</text>
</comment>
<dbReference type="Proteomes" id="UP000324233">
    <property type="component" value="Chromosome"/>
</dbReference>
<sequence length="257" mass="28476">MSTATPLASDDGPALDEERRLRVELAGCYRIFDHLGWSEVIMNHITVRVPGEGHHFLINPYGLRYDEVTASNLVKIDTEGNVVGRSEWPVNPAGFIIHSAIHSSREDAICVMHTHTTEAQAVSVKRGGLNHNSFYAAQLHGRVGYHTFEGVTVHDEEKPRLLASLGRANTVLVMRNHGVLTVGRSIAEAFWNMWRFQRAAEVQAALAGMEGPDVEVPEAVRRDCVAVGDNYGPSSVAETIFRALLRKVRRLDPSFED</sequence>
<dbReference type="OrthoDB" id="9794581at2"/>
<dbReference type="InterPro" id="IPR001303">
    <property type="entry name" value="Aldolase_II/adducin_N"/>
</dbReference>
<dbReference type="Gene3D" id="3.40.225.10">
    <property type="entry name" value="Class II aldolase/adducin N-terminal domain"/>
    <property type="match status" value="1"/>
</dbReference>
<dbReference type="GO" id="GO:0016829">
    <property type="term" value="F:lyase activity"/>
    <property type="evidence" value="ECO:0007669"/>
    <property type="project" value="UniProtKB-KW"/>
</dbReference>